<evidence type="ECO:0000313" key="1">
    <source>
        <dbReference type="EMBL" id="PJF47367.1"/>
    </source>
</evidence>
<dbReference type="AlphaFoldDB" id="A0A2M8QC48"/>
<evidence type="ECO:0000313" key="2">
    <source>
        <dbReference type="Proteomes" id="UP000230790"/>
    </source>
</evidence>
<accession>A0A2M8QC48</accession>
<proteinExistence type="predicted"/>
<organism evidence="1 2">
    <name type="scientific">Candidatus Thermofonsia Clade 3 bacterium</name>
    <dbReference type="NCBI Taxonomy" id="2364212"/>
    <lineage>
        <taxon>Bacteria</taxon>
        <taxon>Bacillati</taxon>
        <taxon>Chloroflexota</taxon>
        <taxon>Candidatus Thermofontia</taxon>
        <taxon>Candidatus Thermofonsia Clade 3</taxon>
    </lineage>
</organism>
<reference evidence="1 2" key="1">
    <citation type="submission" date="2017-11" db="EMBL/GenBank/DDBJ databases">
        <title>Evolution of Phototrophy in the Chloroflexi Phylum Driven by Horizontal Gene Transfer.</title>
        <authorList>
            <person name="Ward L.M."/>
            <person name="Hemp J."/>
            <person name="Shih P.M."/>
            <person name="Mcglynn S.E."/>
            <person name="Fischer W."/>
        </authorList>
    </citation>
    <scope>NUCLEOTIDE SEQUENCE [LARGE SCALE GENOMIC DNA]</scope>
    <source>
        <strain evidence="1">JP3_7</strain>
    </source>
</reference>
<gene>
    <name evidence="1" type="ORF">CUN48_08935</name>
</gene>
<name>A0A2M8QC48_9CHLR</name>
<comment type="caution">
    <text evidence="1">The sequence shown here is derived from an EMBL/GenBank/DDBJ whole genome shotgun (WGS) entry which is preliminary data.</text>
</comment>
<dbReference type="Proteomes" id="UP000230790">
    <property type="component" value="Unassembled WGS sequence"/>
</dbReference>
<protein>
    <submittedName>
        <fullName evidence="1">Uncharacterized protein</fullName>
    </submittedName>
</protein>
<sequence length="61" mass="6799">MDETLLRASGRKRSFVIWLESYARHHAAPRIARDGAAMRSHRVGGVQDCDAFANFGRLGRG</sequence>
<dbReference type="EMBL" id="PGTN01000052">
    <property type="protein sequence ID" value="PJF47367.1"/>
    <property type="molecule type" value="Genomic_DNA"/>
</dbReference>